<gene>
    <name evidence="2" type="primary">SKDI13G2630</name>
    <name evidence="2" type="ORF">SKDI_13G2630</name>
</gene>
<dbReference type="GeneID" id="80926286"/>
<dbReference type="EMBL" id="OX365908">
    <property type="protein sequence ID" value="CAI4048396.1"/>
    <property type="molecule type" value="Genomic_DNA"/>
</dbReference>
<evidence type="ECO:0000313" key="3">
    <source>
        <dbReference type="Proteomes" id="UP001162087"/>
    </source>
</evidence>
<feature type="region of interest" description="Disordered" evidence="1">
    <location>
        <begin position="325"/>
        <end position="379"/>
    </location>
</feature>
<dbReference type="InterPro" id="IPR004354">
    <property type="entry name" value="Meiotic_Rec114"/>
</dbReference>
<evidence type="ECO:0000256" key="1">
    <source>
        <dbReference type="SAM" id="MobiDB-lite"/>
    </source>
</evidence>
<dbReference type="GO" id="GO:0007131">
    <property type="term" value="P:reciprocal meiotic recombination"/>
    <property type="evidence" value="ECO:0007669"/>
    <property type="project" value="InterPro"/>
</dbReference>
<dbReference type="PRINTS" id="PR01548">
    <property type="entry name" value="MEIOTICR114"/>
</dbReference>
<dbReference type="AlphaFoldDB" id="A0AA35J4C4"/>
<sequence>MYEYCSVIIKKYSKYTVPPIAPKGFYSLLEPPQLDKWQHLSTNCTLQFQILLEDSGQVVIHVILNNSTLLEHIRLPLGNNHDLIQFSSKCPIISCKYISEEYGPKMLRRFQIILPSDLEFNRIVVCLRNLNFIMRTAKTSIAQNTIKNQVLDNSNNKRAEVSEDNNLGTYSNFNTQFQTQNMIMDFSQRYQEESERELSNRPNRTLPHRNFSMVQQSFPNADVSVEQFSQDFNTPLASQAVPSRPEQLSVKLAEAPQGLPNVTNCSSDAAREKKNTPISVDLPLGKDITSCNTNLSHLVNLPREDLEKEENIEGTGLVTTPAMRRNIEGQNVTKQDASNREKVDNKLSGSQETENANISQRNTKISSSGSNNRKEADSALTQEVMMGVAKTYRNASRKISKRLIKEKLKDEEFMKWVNKVETVLSKMFEK</sequence>
<reference evidence="2" key="1">
    <citation type="submission" date="2022-10" db="EMBL/GenBank/DDBJ databases">
        <authorList>
            <person name="Byrne P K."/>
        </authorList>
    </citation>
    <scope>NUCLEOTIDE SEQUENCE</scope>
    <source>
        <strain evidence="2">IFO1802</strain>
    </source>
</reference>
<name>A0AA35J4C4_SACK1</name>
<evidence type="ECO:0008006" key="4">
    <source>
        <dbReference type="Google" id="ProtNLM"/>
    </source>
</evidence>
<accession>A0AA35J4C4</accession>
<organism evidence="2 3">
    <name type="scientific">Saccharomyces kudriavzevii (strain ATCC MYA-4449 / AS 2.2408 / CBS 8840 / NBRC 1802 / NCYC 2889)</name>
    <name type="common">Yeast</name>
    <dbReference type="NCBI Taxonomy" id="226230"/>
    <lineage>
        <taxon>Eukaryota</taxon>
        <taxon>Fungi</taxon>
        <taxon>Dikarya</taxon>
        <taxon>Ascomycota</taxon>
        <taxon>Saccharomycotina</taxon>
        <taxon>Saccharomycetes</taxon>
        <taxon>Saccharomycetales</taxon>
        <taxon>Saccharomycetaceae</taxon>
        <taxon>Saccharomyces</taxon>
    </lineage>
</organism>
<feature type="compositionally biased region" description="Polar residues" evidence="1">
    <location>
        <begin position="347"/>
        <end position="371"/>
    </location>
</feature>
<keyword evidence="3" id="KW-1185">Reference proteome</keyword>
<dbReference type="Pfam" id="PF03525">
    <property type="entry name" value="Meiotic_rec114"/>
    <property type="match status" value="1"/>
</dbReference>
<evidence type="ECO:0000313" key="2">
    <source>
        <dbReference type="EMBL" id="CAI4048396.1"/>
    </source>
</evidence>
<proteinExistence type="predicted"/>
<dbReference type="Proteomes" id="UP001162087">
    <property type="component" value="Chromosome 13"/>
</dbReference>
<dbReference type="RefSeq" id="XP_056084295.1">
    <property type="nucleotide sequence ID" value="XM_056230369.1"/>
</dbReference>
<protein>
    <recommendedName>
        <fullName evidence="4">REC114-like protein</fullName>
    </recommendedName>
</protein>